<name>A0A1T4R9G3_9GAMM</name>
<protein>
    <submittedName>
        <fullName evidence="5">Outer membrane protein beta-barrel domain-containing protein</fullName>
    </submittedName>
</protein>
<proteinExistence type="predicted"/>
<evidence type="ECO:0000256" key="3">
    <source>
        <dbReference type="SAM" id="SignalP"/>
    </source>
</evidence>
<evidence type="ECO:0000259" key="4">
    <source>
        <dbReference type="Pfam" id="PF13505"/>
    </source>
</evidence>
<dbReference type="Pfam" id="PF13505">
    <property type="entry name" value="OMP_b-brl"/>
    <property type="match status" value="1"/>
</dbReference>
<feature type="compositionally biased region" description="Polar residues" evidence="2">
    <location>
        <begin position="72"/>
        <end position="81"/>
    </location>
</feature>
<dbReference type="EMBL" id="FUXP01000007">
    <property type="protein sequence ID" value="SKA12569.1"/>
    <property type="molecule type" value="Genomic_DNA"/>
</dbReference>
<dbReference type="Proteomes" id="UP000190061">
    <property type="component" value="Unassembled WGS sequence"/>
</dbReference>
<feature type="signal peptide" evidence="3">
    <location>
        <begin position="1"/>
        <end position="45"/>
    </location>
</feature>
<evidence type="ECO:0000313" key="6">
    <source>
        <dbReference type="Proteomes" id="UP000190061"/>
    </source>
</evidence>
<dbReference type="STRING" id="1122188.SAMN02745674_02058"/>
<evidence type="ECO:0000256" key="1">
    <source>
        <dbReference type="ARBA" id="ARBA00022729"/>
    </source>
</evidence>
<reference evidence="5 6" key="1">
    <citation type="submission" date="2017-02" db="EMBL/GenBank/DDBJ databases">
        <authorList>
            <person name="Peterson S.W."/>
        </authorList>
    </citation>
    <scope>NUCLEOTIDE SEQUENCE [LARGE SCALE GENOMIC DNA]</scope>
    <source>
        <strain evidence="5 6">DSM 21749</strain>
    </source>
</reference>
<keyword evidence="6" id="KW-1185">Reference proteome</keyword>
<feature type="region of interest" description="Disordered" evidence="2">
    <location>
        <begin position="53"/>
        <end position="86"/>
    </location>
</feature>
<organism evidence="5 6">
    <name type="scientific">Lysobacter spongiicola DSM 21749</name>
    <dbReference type="NCBI Taxonomy" id="1122188"/>
    <lineage>
        <taxon>Bacteria</taxon>
        <taxon>Pseudomonadati</taxon>
        <taxon>Pseudomonadota</taxon>
        <taxon>Gammaproteobacteria</taxon>
        <taxon>Lysobacterales</taxon>
        <taxon>Lysobacteraceae</taxon>
        <taxon>Novilysobacter</taxon>
    </lineage>
</organism>
<dbReference type="InterPro" id="IPR011250">
    <property type="entry name" value="OMP/PagP_B-barrel"/>
</dbReference>
<gene>
    <name evidence="5" type="ORF">SAMN02745674_02058</name>
</gene>
<feature type="domain" description="Outer membrane protein beta-barrel" evidence="4">
    <location>
        <begin position="89"/>
        <end position="251"/>
    </location>
</feature>
<evidence type="ECO:0000313" key="5">
    <source>
        <dbReference type="EMBL" id="SKA12569.1"/>
    </source>
</evidence>
<dbReference type="Gene3D" id="2.40.160.20">
    <property type="match status" value="1"/>
</dbReference>
<dbReference type="SUPFAM" id="SSF56925">
    <property type="entry name" value="OMPA-like"/>
    <property type="match status" value="1"/>
</dbReference>
<dbReference type="InterPro" id="IPR027385">
    <property type="entry name" value="Beta-barrel_OMP"/>
</dbReference>
<evidence type="ECO:0000256" key="2">
    <source>
        <dbReference type="SAM" id="MobiDB-lite"/>
    </source>
</evidence>
<feature type="chain" id="PRO_5012029703" evidence="3">
    <location>
        <begin position="46"/>
        <end position="251"/>
    </location>
</feature>
<keyword evidence="1 3" id="KW-0732">Signal</keyword>
<dbReference type="AlphaFoldDB" id="A0A1T4R9G3"/>
<accession>A0A1T4R9G3</accession>
<sequence length="251" mass="27361">MLDRRVDLRRFINKDRGTKMKNTTMAAAVAAVTVGFVMASASARAQDAGLEVWQPPQQQQADPAKRVPRTQEPPSSSQPGTRSGVDGLVAPAARKENRGGFFVGAQSGKGWVYEDVDQSAAMINAGYRWQAGPVTLVGVEVAHGRLNDAEHDGFDAPEVEYSSVGANARFNFGSGNPVYALVRTGYWRAEYSNFRDSTDGAYLGVGLGVDFSRHFNMSLTYTNHLYFSESYWNGTEINSADTVMLGAEVRF</sequence>